<dbReference type="InterPro" id="IPR020922">
    <property type="entry name" value="dITP/XTP_pyrophosphatase"/>
</dbReference>
<organism evidence="13 14">
    <name type="scientific">Victivallis vadensis</name>
    <dbReference type="NCBI Taxonomy" id="172901"/>
    <lineage>
        <taxon>Bacteria</taxon>
        <taxon>Pseudomonadati</taxon>
        <taxon>Lentisphaerota</taxon>
        <taxon>Lentisphaeria</taxon>
        <taxon>Victivallales</taxon>
        <taxon>Victivallaceae</taxon>
        <taxon>Victivallis</taxon>
    </lineage>
</organism>
<keyword evidence="14" id="KW-1185">Reference proteome</keyword>
<feature type="binding site" evidence="10">
    <location>
        <position position="70"/>
    </location>
    <ligand>
        <name>Mg(2+)</name>
        <dbReference type="ChEBI" id="CHEBI:18420"/>
    </ligand>
</feature>
<feature type="binding site" evidence="10">
    <location>
        <begin position="176"/>
        <end position="177"/>
    </location>
    <ligand>
        <name>substrate</name>
    </ligand>
</feature>
<dbReference type="EMBL" id="JABAEW010000025">
    <property type="protein sequence ID" value="NMD87484.1"/>
    <property type="molecule type" value="Genomic_DNA"/>
</dbReference>
<dbReference type="Proteomes" id="UP000245959">
    <property type="component" value="Unassembled WGS sequence"/>
</dbReference>
<feature type="binding site" evidence="10">
    <location>
        <begin position="8"/>
        <end position="13"/>
    </location>
    <ligand>
        <name>substrate</name>
    </ligand>
</feature>
<reference evidence="12 15" key="2">
    <citation type="submission" date="2020-04" db="EMBL/GenBank/DDBJ databases">
        <authorList>
            <person name="Hitch T.C.A."/>
            <person name="Wylensek D."/>
            <person name="Clavel T."/>
        </authorList>
    </citation>
    <scope>NUCLEOTIDE SEQUENCE [LARGE SCALE GENOMIC DNA]</scope>
    <source>
        <strain evidence="12 15">COR2-253-APC-1A</strain>
    </source>
</reference>
<dbReference type="GO" id="GO:0036222">
    <property type="term" value="F:XTP diphosphatase activity"/>
    <property type="evidence" value="ECO:0007669"/>
    <property type="project" value="UniProtKB-UniRule"/>
</dbReference>
<comment type="catalytic activity">
    <reaction evidence="9 10">
        <text>XTP + H2O = XMP + diphosphate + H(+)</text>
        <dbReference type="Rhea" id="RHEA:28610"/>
        <dbReference type="ChEBI" id="CHEBI:15377"/>
        <dbReference type="ChEBI" id="CHEBI:15378"/>
        <dbReference type="ChEBI" id="CHEBI:33019"/>
        <dbReference type="ChEBI" id="CHEBI:57464"/>
        <dbReference type="ChEBI" id="CHEBI:61314"/>
        <dbReference type="EC" id="3.6.1.66"/>
    </reaction>
</comment>
<reference evidence="13 14" key="1">
    <citation type="submission" date="2018-04" db="EMBL/GenBank/DDBJ databases">
        <title>Genomic Encyclopedia of Type Strains, Phase IV (KMG-IV): sequencing the most valuable type-strain genomes for metagenomic binning, comparative biology and taxonomic classification.</title>
        <authorList>
            <person name="Goeker M."/>
        </authorList>
    </citation>
    <scope>NUCLEOTIDE SEQUENCE [LARGE SCALE GENOMIC DNA]</scope>
    <source>
        <strain evidence="13 14">DSM 14823</strain>
    </source>
</reference>
<gene>
    <name evidence="12" type="primary">rdgB</name>
    <name evidence="13" type="ORF">C8D82_10291</name>
    <name evidence="12" type="ORF">HF882_12905</name>
</gene>
<dbReference type="GO" id="GO:0009146">
    <property type="term" value="P:purine nucleoside triphosphate catabolic process"/>
    <property type="evidence" value="ECO:0007669"/>
    <property type="project" value="UniProtKB-UniRule"/>
</dbReference>
<dbReference type="GO" id="GO:0035870">
    <property type="term" value="F:dITP diphosphatase activity"/>
    <property type="evidence" value="ECO:0007669"/>
    <property type="project" value="UniProtKB-UniRule"/>
</dbReference>
<dbReference type="PANTHER" id="PTHR11067">
    <property type="entry name" value="INOSINE TRIPHOSPHATE PYROPHOSPHATASE/HAM1 PROTEIN"/>
    <property type="match status" value="1"/>
</dbReference>
<dbReference type="EMBL" id="QEKH01000002">
    <property type="protein sequence ID" value="PVY45520.1"/>
    <property type="molecule type" value="Genomic_DNA"/>
</dbReference>
<dbReference type="AlphaFoldDB" id="A0A2U1BA24"/>
<evidence type="ECO:0000256" key="4">
    <source>
        <dbReference type="ARBA" id="ARBA00022741"/>
    </source>
</evidence>
<dbReference type="Gene3D" id="3.90.950.10">
    <property type="match status" value="1"/>
</dbReference>
<dbReference type="NCBIfam" id="TIGR00042">
    <property type="entry name" value="RdgB/HAM1 family non-canonical purine NTP pyrophosphatase"/>
    <property type="match status" value="1"/>
</dbReference>
<dbReference type="Pfam" id="PF01725">
    <property type="entry name" value="Ham1p_like"/>
    <property type="match status" value="1"/>
</dbReference>
<dbReference type="Proteomes" id="UP000576225">
    <property type="component" value="Unassembled WGS sequence"/>
</dbReference>
<feature type="active site" description="Proton acceptor" evidence="10">
    <location>
        <position position="70"/>
    </location>
</feature>
<evidence type="ECO:0000313" key="13">
    <source>
        <dbReference type="EMBL" id="PVY45520.1"/>
    </source>
</evidence>
<keyword evidence="4 10" id="KW-0547">Nucleotide-binding</keyword>
<comment type="catalytic activity">
    <reaction evidence="10">
        <text>ITP + H2O = IMP + diphosphate + H(+)</text>
        <dbReference type="Rhea" id="RHEA:29399"/>
        <dbReference type="ChEBI" id="CHEBI:15377"/>
        <dbReference type="ChEBI" id="CHEBI:15378"/>
        <dbReference type="ChEBI" id="CHEBI:33019"/>
        <dbReference type="ChEBI" id="CHEBI:58053"/>
        <dbReference type="ChEBI" id="CHEBI:61402"/>
        <dbReference type="EC" id="3.6.1.66"/>
    </reaction>
</comment>
<dbReference type="HAMAP" id="MF_01405">
    <property type="entry name" value="Non_canon_purine_NTPase"/>
    <property type="match status" value="1"/>
</dbReference>
<comment type="cofactor">
    <cofactor evidence="10">
        <name>Mg(2+)</name>
        <dbReference type="ChEBI" id="CHEBI:18420"/>
    </cofactor>
    <text evidence="10">Binds 1 Mg(2+) ion per subunit.</text>
</comment>
<comment type="function">
    <text evidence="10">Pyrophosphatase that catalyzes the hydrolysis of nucleoside triphosphates to their monophosphate derivatives, with a high preference for the non-canonical purine nucleotides XTP (xanthosine triphosphate), dITP (deoxyinosine triphosphate) and ITP. Seems to function as a house-cleaning enzyme that removes non-canonical purine nucleotides from the nucleotide pool, thus preventing their incorporation into DNA/RNA and avoiding chromosomal lesions.</text>
</comment>
<comment type="subunit">
    <text evidence="2 10">Homodimer.</text>
</comment>
<evidence type="ECO:0000256" key="5">
    <source>
        <dbReference type="ARBA" id="ARBA00022801"/>
    </source>
</evidence>
<keyword evidence="3 10" id="KW-0479">Metal-binding</keyword>
<dbReference type="GO" id="GO:0046872">
    <property type="term" value="F:metal ion binding"/>
    <property type="evidence" value="ECO:0007669"/>
    <property type="project" value="UniProtKB-KW"/>
</dbReference>
<dbReference type="PANTHER" id="PTHR11067:SF9">
    <property type="entry name" value="INOSINE TRIPHOSPHATE PYROPHOSPHATASE"/>
    <property type="match status" value="1"/>
</dbReference>
<evidence type="ECO:0000256" key="9">
    <source>
        <dbReference type="ARBA" id="ARBA00052017"/>
    </source>
</evidence>
<dbReference type="InterPro" id="IPR029001">
    <property type="entry name" value="ITPase-like_fam"/>
</dbReference>
<comment type="catalytic activity">
    <reaction evidence="8 10">
        <text>dITP + H2O = dIMP + diphosphate + H(+)</text>
        <dbReference type="Rhea" id="RHEA:28342"/>
        <dbReference type="ChEBI" id="CHEBI:15377"/>
        <dbReference type="ChEBI" id="CHEBI:15378"/>
        <dbReference type="ChEBI" id="CHEBI:33019"/>
        <dbReference type="ChEBI" id="CHEBI:61194"/>
        <dbReference type="ChEBI" id="CHEBI:61382"/>
        <dbReference type="EC" id="3.6.1.66"/>
    </reaction>
</comment>
<dbReference type="GO" id="GO:0005829">
    <property type="term" value="C:cytosol"/>
    <property type="evidence" value="ECO:0007669"/>
    <property type="project" value="TreeGrafter"/>
</dbReference>
<dbReference type="SUPFAM" id="SSF52972">
    <property type="entry name" value="ITPase-like"/>
    <property type="match status" value="1"/>
</dbReference>
<name>A0A2U1BA24_9BACT</name>
<evidence type="ECO:0000313" key="12">
    <source>
        <dbReference type="EMBL" id="NMD87484.1"/>
    </source>
</evidence>
<evidence type="ECO:0000256" key="6">
    <source>
        <dbReference type="ARBA" id="ARBA00022842"/>
    </source>
</evidence>
<feature type="binding site" evidence="10">
    <location>
        <position position="71"/>
    </location>
    <ligand>
        <name>substrate</name>
    </ligand>
</feature>
<evidence type="ECO:0000256" key="2">
    <source>
        <dbReference type="ARBA" id="ARBA00011738"/>
    </source>
</evidence>
<keyword evidence="5 10" id="KW-0378">Hydrolase</keyword>
<evidence type="ECO:0000256" key="7">
    <source>
        <dbReference type="ARBA" id="ARBA00023080"/>
    </source>
</evidence>
<evidence type="ECO:0000256" key="8">
    <source>
        <dbReference type="ARBA" id="ARBA00051875"/>
    </source>
</evidence>
<dbReference type="EC" id="3.6.1.66" evidence="10"/>
<dbReference type="GeneID" id="78293881"/>
<dbReference type="GO" id="GO:0000166">
    <property type="term" value="F:nucleotide binding"/>
    <property type="evidence" value="ECO:0007669"/>
    <property type="project" value="UniProtKB-KW"/>
</dbReference>
<dbReference type="RefSeq" id="WP_116882549.1">
    <property type="nucleotide sequence ID" value="NZ_CAJKCJ010000058.1"/>
</dbReference>
<keyword evidence="6 10" id="KW-0460">Magnesium</keyword>
<accession>A0A2U1BA24</accession>
<comment type="caution">
    <text evidence="13">The sequence shown here is derived from an EMBL/GenBank/DDBJ whole genome shotgun (WGS) entry which is preliminary data.</text>
</comment>
<dbReference type="InterPro" id="IPR002637">
    <property type="entry name" value="RdgB/HAM1"/>
</dbReference>
<dbReference type="FunFam" id="3.90.950.10:FF:000001">
    <property type="entry name" value="dITP/XTP pyrophosphatase"/>
    <property type="match status" value="1"/>
</dbReference>
<dbReference type="CDD" id="cd00515">
    <property type="entry name" value="HAM1"/>
    <property type="match status" value="1"/>
</dbReference>
<protein>
    <recommendedName>
        <fullName evidence="10">dITP/XTP pyrophosphatase</fullName>
        <ecNumber evidence="10">3.6.1.66</ecNumber>
    </recommendedName>
    <alternativeName>
        <fullName evidence="10">Non-canonical purine NTP pyrophosphatase</fullName>
    </alternativeName>
    <alternativeName>
        <fullName evidence="10">Non-standard purine NTP pyrophosphatase</fullName>
    </alternativeName>
    <alternativeName>
        <fullName evidence="10">Nucleoside-triphosphate diphosphatase</fullName>
    </alternativeName>
    <alternativeName>
        <fullName evidence="10">Nucleoside-triphosphate pyrophosphatase</fullName>
        <shortName evidence="10">NTPase</shortName>
    </alternativeName>
</protein>
<feature type="binding site" evidence="10">
    <location>
        <position position="41"/>
    </location>
    <ligand>
        <name>Mg(2+)</name>
        <dbReference type="ChEBI" id="CHEBI:18420"/>
    </ligand>
</feature>
<evidence type="ECO:0000256" key="1">
    <source>
        <dbReference type="ARBA" id="ARBA00008023"/>
    </source>
</evidence>
<evidence type="ECO:0000256" key="10">
    <source>
        <dbReference type="HAMAP-Rule" id="MF_01405"/>
    </source>
</evidence>
<dbReference type="GO" id="GO:0009117">
    <property type="term" value="P:nucleotide metabolic process"/>
    <property type="evidence" value="ECO:0007669"/>
    <property type="project" value="UniProtKB-KW"/>
</dbReference>
<dbReference type="GO" id="GO:0036220">
    <property type="term" value="F:ITP diphosphatase activity"/>
    <property type="evidence" value="ECO:0007669"/>
    <property type="project" value="UniProtKB-UniRule"/>
</dbReference>
<dbReference type="GO" id="GO:0017111">
    <property type="term" value="F:ribonucleoside triphosphate phosphatase activity"/>
    <property type="evidence" value="ECO:0007669"/>
    <property type="project" value="InterPro"/>
</dbReference>
<feature type="binding site" evidence="10">
    <location>
        <begin position="148"/>
        <end position="151"/>
    </location>
    <ligand>
        <name>substrate</name>
    </ligand>
</feature>
<keyword evidence="7 10" id="KW-0546">Nucleotide metabolism</keyword>
<comment type="similarity">
    <text evidence="1 10 11">Belongs to the HAM1 NTPase family.</text>
</comment>
<proteinExistence type="inferred from homology"/>
<evidence type="ECO:0000313" key="15">
    <source>
        <dbReference type="Proteomes" id="UP000576225"/>
    </source>
</evidence>
<evidence type="ECO:0000256" key="11">
    <source>
        <dbReference type="RuleBase" id="RU003781"/>
    </source>
</evidence>
<sequence length="201" mass="22200">MAYIVAATANAHKVDEYRKLLEGQNVELKSLLDYPGFPGVEENGRSFIENAGIKALAACKYCDVPAFADDSGLEVEALDGRPGIYSARYAPTDKERIARLLDEMKGQTNRRARFVCAIAIAINGEVIESFEGEIKGTIVDAPRGESGFGYDPVFQPDGYDQTFGEMAPELKNRISHRANAFKLAMEFVEDEMSVLDDEFDL</sequence>
<feature type="binding site" evidence="10">
    <location>
        <position position="171"/>
    </location>
    <ligand>
        <name>substrate</name>
    </ligand>
</feature>
<evidence type="ECO:0000313" key="14">
    <source>
        <dbReference type="Proteomes" id="UP000245959"/>
    </source>
</evidence>
<evidence type="ECO:0000256" key="3">
    <source>
        <dbReference type="ARBA" id="ARBA00022723"/>
    </source>
</evidence>